<dbReference type="Proteomes" id="UP000239326">
    <property type="component" value="Chromosome"/>
</dbReference>
<keyword evidence="1" id="KW-0812">Transmembrane</keyword>
<organism evidence="3 4">
    <name type="scientific">Simplicispira suum</name>
    <dbReference type="NCBI Taxonomy" id="2109915"/>
    <lineage>
        <taxon>Bacteria</taxon>
        <taxon>Pseudomonadati</taxon>
        <taxon>Pseudomonadota</taxon>
        <taxon>Betaproteobacteria</taxon>
        <taxon>Burkholderiales</taxon>
        <taxon>Comamonadaceae</taxon>
        <taxon>Simplicispira</taxon>
    </lineage>
</organism>
<evidence type="ECO:0000313" key="3">
    <source>
        <dbReference type="EMBL" id="AVO41719.1"/>
    </source>
</evidence>
<keyword evidence="1" id="KW-1133">Transmembrane helix</keyword>
<dbReference type="OrthoDB" id="5421551at2"/>
<sequence length="71" mass="8378">MGGMHWFWWLFWLALIGVFVFYGWGRSDDQRGSPPESPHEVLKRRLANGEVSVDEYEQRKQLLDRDADPKA</sequence>
<feature type="domain" description="SHOCT" evidence="2">
    <location>
        <begin position="38"/>
        <end position="63"/>
    </location>
</feature>
<dbReference type="KEGG" id="simp:C6571_10860"/>
<feature type="transmembrane region" description="Helical" evidence="1">
    <location>
        <begin position="6"/>
        <end position="24"/>
    </location>
</feature>
<proteinExistence type="predicted"/>
<evidence type="ECO:0000313" key="4">
    <source>
        <dbReference type="Proteomes" id="UP000239326"/>
    </source>
</evidence>
<keyword evidence="4" id="KW-1185">Reference proteome</keyword>
<reference evidence="3 4" key="1">
    <citation type="submission" date="2018-03" db="EMBL/GenBank/DDBJ databases">
        <title>Genome sequencing of Simplicispira sp.</title>
        <authorList>
            <person name="Kim S.-J."/>
            <person name="Heo J."/>
            <person name="Kwon S.-W."/>
        </authorList>
    </citation>
    <scope>NUCLEOTIDE SEQUENCE [LARGE SCALE GENOMIC DNA]</scope>
    <source>
        <strain evidence="3 4">SC1-8</strain>
    </source>
</reference>
<evidence type="ECO:0000256" key="1">
    <source>
        <dbReference type="SAM" id="Phobius"/>
    </source>
</evidence>
<dbReference type="EMBL" id="CP027669">
    <property type="protein sequence ID" value="AVO41719.1"/>
    <property type="molecule type" value="Genomic_DNA"/>
</dbReference>
<dbReference type="InterPro" id="IPR018649">
    <property type="entry name" value="SHOCT"/>
</dbReference>
<accession>A0A2S0N0Q9</accession>
<keyword evidence="1" id="KW-0472">Membrane</keyword>
<gene>
    <name evidence="3" type="ORF">C6571_10860</name>
</gene>
<dbReference type="Pfam" id="PF09851">
    <property type="entry name" value="SHOCT"/>
    <property type="match status" value="1"/>
</dbReference>
<evidence type="ECO:0000259" key="2">
    <source>
        <dbReference type="Pfam" id="PF09851"/>
    </source>
</evidence>
<protein>
    <recommendedName>
        <fullName evidence="2">SHOCT domain-containing protein</fullName>
    </recommendedName>
</protein>
<dbReference type="AlphaFoldDB" id="A0A2S0N0Q9"/>
<name>A0A2S0N0Q9_9BURK</name>